<dbReference type="GO" id="GO:0046872">
    <property type="term" value="F:metal ion binding"/>
    <property type="evidence" value="ECO:0007669"/>
    <property type="project" value="UniProtKB-KW"/>
</dbReference>
<keyword evidence="5" id="KW-0804">Transcription</keyword>
<dbReference type="Proteomes" id="UP000799772">
    <property type="component" value="Unassembled WGS sequence"/>
</dbReference>
<name>A0A9P4MF13_9PEZI</name>
<gene>
    <name evidence="8" type="ORF">NA57DRAFT_72118</name>
</gene>
<dbReference type="AlphaFoldDB" id="A0A9P4MF13"/>
<keyword evidence="1" id="KW-0479">Metal-binding</keyword>
<dbReference type="InterPro" id="IPR052360">
    <property type="entry name" value="Transcr_Regulatory_Proteins"/>
</dbReference>
<reference evidence="8" key="1">
    <citation type="journal article" date="2020" name="Stud. Mycol.">
        <title>101 Dothideomycetes genomes: a test case for predicting lifestyles and emergence of pathogens.</title>
        <authorList>
            <person name="Haridas S."/>
            <person name="Albert R."/>
            <person name="Binder M."/>
            <person name="Bloem J."/>
            <person name="Labutti K."/>
            <person name="Salamov A."/>
            <person name="Andreopoulos B."/>
            <person name="Baker S."/>
            <person name="Barry K."/>
            <person name="Bills G."/>
            <person name="Bluhm B."/>
            <person name="Cannon C."/>
            <person name="Castanera R."/>
            <person name="Culley D."/>
            <person name="Daum C."/>
            <person name="Ezra D."/>
            <person name="Gonzalez J."/>
            <person name="Henrissat B."/>
            <person name="Kuo A."/>
            <person name="Liang C."/>
            <person name="Lipzen A."/>
            <person name="Lutzoni F."/>
            <person name="Magnuson J."/>
            <person name="Mondo S."/>
            <person name="Nolan M."/>
            <person name="Ohm R."/>
            <person name="Pangilinan J."/>
            <person name="Park H.-J."/>
            <person name="Ramirez L."/>
            <person name="Alfaro M."/>
            <person name="Sun H."/>
            <person name="Tritt A."/>
            <person name="Yoshinaga Y."/>
            <person name="Zwiers L.-H."/>
            <person name="Turgeon B."/>
            <person name="Goodwin S."/>
            <person name="Spatafora J."/>
            <person name="Crous P."/>
            <person name="Grigoriev I."/>
        </authorList>
    </citation>
    <scope>NUCLEOTIDE SEQUENCE</scope>
    <source>
        <strain evidence="8">CBS 133067</strain>
    </source>
</reference>
<comment type="caution">
    <text evidence="8">The sequence shown here is derived from an EMBL/GenBank/DDBJ whole genome shotgun (WGS) entry which is preliminary data.</text>
</comment>
<sequence length="360" mass="40112">MQQKFWSGKETAVAADAADPNTRFALEQYNKAIQQIIMTSGSGQSADQAITMGVCVLFPSLSSIQGHQEQTLIHLETGMKILERLETIRATRQDLDDLIPISFPAARSLFKRLNVQSRFYLSLENLQTWHSRKISVPQAPINTFDSTPAALAFFVDLFYVLTLVMQSPDSPQGLGPSNLLRHLNSIQVQFTAGEAACTGMLHNQGSSLTKKDIRGLQVLGIYRVSIKLFLKIAGIGFDRKEMDWDELQPEFREIFRLSCTIYDAPPDDIVQYSRQLSSDTELLKNGPSLSKRLENGRPPQYASNPGNLRDAQLSTTRRRLGQRDCGPHCFGGDDDRRGACGKKAVGSRRDTQCAAHGRYT</sequence>
<dbReference type="PANTHER" id="PTHR36206:SF12">
    <property type="entry name" value="ASPERCRYPTIN BIOSYNTHESIS CLUSTER-SPECIFIC TRANSCRIPTION REGULATOR ATNN-RELATED"/>
    <property type="match status" value="1"/>
</dbReference>
<evidence type="ECO:0000256" key="3">
    <source>
        <dbReference type="ARBA" id="ARBA00023015"/>
    </source>
</evidence>
<dbReference type="PANTHER" id="PTHR36206">
    <property type="entry name" value="ASPERCRYPTIN BIOSYNTHESIS CLUSTER-SPECIFIC TRANSCRIPTION REGULATOR ATNN-RELATED"/>
    <property type="match status" value="1"/>
</dbReference>
<evidence type="ECO:0000256" key="1">
    <source>
        <dbReference type="ARBA" id="ARBA00022723"/>
    </source>
</evidence>
<protein>
    <submittedName>
        <fullName evidence="8">Uncharacterized protein</fullName>
    </submittedName>
</protein>
<keyword evidence="3" id="KW-0805">Transcription regulation</keyword>
<dbReference type="GO" id="GO:0003677">
    <property type="term" value="F:DNA binding"/>
    <property type="evidence" value="ECO:0007669"/>
    <property type="project" value="UniProtKB-KW"/>
</dbReference>
<proteinExistence type="predicted"/>
<feature type="region of interest" description="Disordered" evidence="7">
    <location>
        <begin position="281"/>
        <end position="310"/>
    </location>
</feature>
<keyword evidence="9" id="KW-1185">Reference proteome</keyword>
<evidence type="ECO:0000313" key="9">
    <source>
        <dbReference type="Proteomes" id="UP000799772"/>
    </source>
</evidence>
<evidence type="ECO:0000256" key="4">
    <source>
        <dbReference type="ARBA" id="ARBA00023125"/>
    </source>
</evidence>
<organism evidence="8 9">
    <name type="scientific">Rhizodiscina lignyota</name>
    <dbReference type="NCBI Taxonomy" id="1504668"/>
    <lineage>
        <taxon>Eukaryota</taxon>
        <taxon>Fungi</taxon>
        <taxon>Dikarya</taxon>
        <taxon>Ascomycota</taxon>
        <taxon>Pezizomycotina</taxon>
        <taxon>Dothideomycetes</taxon>
        <taxon>Pleosporomycetidae</taxon>
        <taxon>Aulographales</taxon>
        <taxon>Rhizodiscinaceae</taxon>
        <taxon>Rhizodiscina</taxon>
    </lineage>
</organism>
<keyword evidence="4" id="KW-0238">DNA-binding</keyword>
<evidence type="ECO:0000256" key="6">
    <source>
        <dbReference type="ARBA" id="ARBA00023242"/>
    </source>
</evidence>
<evidence type="ECO:0000256" key="7">
    <source>
        <dbReference type="SAM" id="MobiDB-lite"/>
    </source>
</evidence>
<keyword evidence="2" id="KW-0862">Zinc</keyword>
<evidence type="ECO:0000313" key="8">
    <source>
        <dbReference type="EMBL" id="KAF2103134.1"/>
    </source>
</evidence>
<dbReference type="EMBL" id="ML978122">
    <property type="protein sequence ID" value="KAF2103134.1"/>
    <property type="molecule type" value="Genomic_DNA"/>
</dbReference>
<accession>A0A9P4MF13</accession>
<keyword evidence="6" id="KW-0539">Nucleus</keyword>
<evidence type="ECO:0000256" key="5">
    <source>
        <dbReference type="ARBA" id="ARBA00023163"/>
    </source>
</evidence>
<evidence type="ECO:0000256" key="2">
    <source>
        <dbReference type="ARBA" id="ARBA00022833"/>
    </source>
</evidence>
<dbReference type="OrthoDB" id="3598904at2759"/>